<dbReference type="InterPro" id="IPR000014">
    <property type="entry name" value="PAS"/>
</dbReference>
<comment type="catalytic activity">
    <reaction evidence="1">
        <text>ATP + protein L-histidine = ADP + protein N-phospho-L-histidine.</text>
        <dbReference type="EC" id="2.7.13.3"/>
    </reaction>
</comment>
<evidence type="ECO:0000259" key="5">
    <source>
        <dbReference type="PROSITE" id="PS50109"/>
    </source>
</evidence>
<evidence type="ECO:0000259" key="6">
    <source>
        <dbReference type="PROSITE" id="PS50110"/>
    </source>
</evidence>
<dbReference type="AlphaFoldDB" id="A0A2S6Z212"/>
<dbReference type="SMART" id="SM00388">
    <property type="entry name" value="HisKA"/>
    <property type="match status" value="1"/>
</dbReference>
<dbReference type="SMART" id="SM00448">
    <property type="entry name" value="REC"/>
    <property type="match status" value="2"/>
</dbReference>
<evidence type="ECO:0000256" key="4">
    <source>
        <dbReference type="PROSITE-ProRule" id="PRU00169"/>
    </source>
</evidence>
<dbReference type="InterPro" id="IPR001789">
    <property type="entry name" value="Sig_transdc_resp-reg_receiver"/>
</dbReference>
<dbReference type="Pfam" id="PF00072">
    <property type="entry name" value="Response_reg"/>
    <property type="match status" value="2"/>
</dbReference>
<dbReference type="InterPro" id="IPR036890">
    <property type="entry name" value="HATPase_C_sf"/>
</dbReference>
<dbReference type="PROSITE" id="PS50109">
    <property type="entry name" value="HIS_KIN"/>
    <property type="match status" value="1"/>
</dbReference>
<evidence type="ECO:0000256" key="2">
    <source>
        <dbReference type="ARBA" id="ARBA00012438"/>
    </source>
</evidence>
<feature type="domain" description="Histidine kinase" evidence="5">
    <location>
        <begin position="290"/>
        <end position="510"/>
    </location>
</feature>
<sequence length="654" mass="70322">MHLGSKPHILVVDDNAVTRYSVRRVLEHHQFVVDEAGTGTDGLARLAEQAFAAVVLDVNLPDMSGFDIVRTLRAEPRTALLPVVHVSAASIATGDMITGLEAGADAYLIHPVDPSVLVATLRTLLRARQAEDALRISEARFREIFEHISAPIAVVDAGLHAHEANAAFQRLIGTATPGEALAVPCVDQAATVHALTDALAQRERWSGALSILREGKVCETEWRVSPYREPDLGLLLVEDVTEQRLREREQRQELDTATTELAHQIAERQRTEIQLLQAQKMEALGKLTGGIAHDFNNLLTSIISGLDMIQLAVESNRIERVPRLAEIATGSAHRAAALTQRMLAFARKQSLDAQAFDINARVRSLEDMLHRSIGENIVLELDLADTPLVAVADANQLENVVLNLVINARDALKGRGTIRIQSAAYTAQGDPELDDGDYVAVDVIDNGSGIEPAILNQVFEPFFTTKPIGEGTGLGLSMTYGFARQSGGTARITSTVGRGTTVALLLPRGLTASAVPPTPAPSSPRARSERILLVDDTDVVRMMVSEVLSDAGYQVVEAEDANGALDQLRAGVEIDLAVSDVGLPGMNGRDMADVARALCPGLPILFITGYAENAATRQEFLDDGMALLPKPFSLNDLLNMVGQLLDSSVLAARV</sequence>
<accession>A0A2S6Z212</accession>
<dbReference type="EC" id="2.7.13.3" evidence="2"/>
<dbReference type="InterPro" id="IPR003594">
    <property type="entry name" value="HATPase_dom"/>
</dbReference>
<evidence type="ECO:0000313" key="7">
    <source>
        <dbReference type="EMBL" id="PPT74890.1"/>
    </source>
</evidence>
<proteinExistence type="predicted"/>
<dbReference type="InterPro" id="IPR013656">
    <property type="entry name" value="PAS_4"/>
</dbReference>
<dbReference type="SUPFAM" id="SSF55874">
    <property type="entry name" value="ATPase domain of HSP90 chaperone/DNA topoisomerase II/histidine kinase"/>
    <property type="match status" value="1"/>
</dbReference>
<dbReference type="EMBL" id="MIGV01000020">
    <property type="protein sequence ID" value="PPT74890.1"/>
    <property type="molecule type" value="Genomic_DNA"/>
</dbReference>
<dbReference type="InterPro" id="IPR004358">
    <property type="entry name" value="Sig_transdc_His_kin-like_C"/>
</dbReference>
<keyword evidence="3 4" id="KW-0597">Phosphoprotein</keyword>
<dbReference type="InterPro" id="IPR005467">
    <property type="entry name" value="His_kinase_dom"/>
</dbReference>
<dbReference type="SUPFAM" id="SSF47384">
    <property type="entry name" value="Homodimeric domain of signal transducing histidine kinase"/>
    <property type="match status" value="1"/>
</dbReference>
<dbReference type="Gene3D" id="1.10.287.130">
    <property type="match status" value="1"/>
</dbReference>
<feature type="modified residue" description="4-aspartylphosphate" evidence="4">
    <location>
        <position position="580"/>
    </location>
</feature>
<evidence type="ECO:0000313" key="8">
    <source>
        <dbReference type="Proteomes" id="UP000238270"/>
    </source>
</evidence>
<feature type="modified residue" description="4-aspartylphosphate" evidence="4">
    <location>
        <position position="57"/>
    </location>
</feature>
<feature type="domain" description="Response regulatory" evidence="6">
    <location>
        <begin position="530"/>
        <end position="645"/>
    </location>
</feature>
<keyword evidence="7" id="KW-0808">Transferase</keyword>
<evidence type="ECO:0000256" key="1">
    <source>
        <dbReference type="ARBA" id="ARBA00000085"/>
    </source>
</evidence>
<dbReference type="InterPro" id="IPR011006">
    <property type="entry name" value="CheY-like_superfamily"/>
</dbReference>
<dbReference type="Gene3D" id="3.30.565.10">
    <property type="entry name" value="Histidine kinase-like ATPase, C-terminal domain"/>
    <property type="match status" value="1"/>
</dbReference>
<dbReference type="GO" id="GO:0000155">
    <property type="term" value="F:phosphorelay sensor kinase activity"/>
    <property type="evidence" value="ECO:0007669"/>
    <property type="project" value="InterPro"/>
</dbReference>
<dbReference type="SUPFAM" id="SSF55785">
    <property type="entry name" value="PYP-like sensor domain (PAS domain)"/>
    <property type="match status" value="1"/>
</dbReference>
<dbReference type="Proteomes" id="UP000238270">
    <property type="component" value="Unassembled WGS sequence"/>
</dbReference>
<name>A0A2S6Z212_9XANT</name>
<dbReference type="SUPFAM" id="SSF52172">
    <property type="entry name" value="CheY-like"/>
    <property type="match status" value="2"/>
</dbReference>
<feature type="domain" description="Response regulatory" evidence="6">
    <location>
        <begin position="8"/>
        <end position="125"/>
    </location>
</feature>
<dbReference type="PROSITE" id="PS50110">
    <property type="entry name" value="RESPONSE_REGULATORY"/>
    <property type="match status" value="2"/>
</dbReference>
<dbReference type="PANTHER" id="PTHR43065">
    <property type="entry name" value="SENSOR HISTIDINE KINASE"/>
    <property type="match status" value="1"/>
</dbReference>
<organism evidence="7 8">
    <name type="scientific">Xanthomonas arboricola pv. populi</name>
    <dbReference type="NCBI Taxonomy" id="487823"/>
    <lineage>
        <taxon>Bacteria</taxon>
        <taxon>Pseudomonadati</taxon>
        <taxon>Pseudomonadota</taxon>
        <taxon>Gammaproteobacteria</taxon>
        <taxon>Lysobacterales</taxon>
        <taxon>Lysobacteraceae</taxon>
        <taxon>Xanthomonas</taxon>
    </lineage>
</organism>
<gene>
    <name evidence="7" type="ORF">XaplCFBP3122_15100</name>
</gene>
<dbReference type="Pfam" id="PF02518">
    <property type="entry name" value="HATPase_c"/>
    <property type="match status" value="1"/>
</dbReference>
<dbReference type="CDD" id="cd00082">
    <property type="entry name" value="HisKA"/>
    <property type="match status" value="1"/>
</dbReference>
<dbReference type="CDD" id="cd17574">
    <property type="entry name" value="REC_OmpR"/>
    <property type="match status" value="1"/>
</dbReference>
<keyword evidence="7" id="KW-0418">Kinase</keyword>
<dbReference type="Gene3D" id="3.40.50.2300">
    <property type="match status" value="2"/>
</dbReference>
<protein>
    <recommendedName>
        <fullName evidence="2">histidine kinase</fullName>
        <ecNumber evidence="2">2.7.13.3</ecNumber>
    </recommendedName>
</protein>
<dbReference type="InterPro" id="IPR035965">
    <property type="entry name" value="PAS-like_dom_sf"/>
</dbReference>
<dbReference type="Pfam" id="PF08448">
    <property type="entry name" value="PAS_4"/>
    <property type="match status" value="1"/>
</dbReference>
<dbReference type="Gene3D" id="3.30.450.20">
    <property type="entry name" value="PAS domain"/>
    <property type="match status" value="1"/>
</dbReference>
<reference evidence="7 8" key="1">
    <citation type="submission" date="2016-08" db="EMBL/GenBank/DDBJ databases">
        <title>Evolution of the type three secretion system and type three effector repertoires in Xanthomonas.</title>
        <authorList>
            <person name="Merda D."/>
            <person name="Briand M."/>
            <person name="Bosis E."/>
            <person name="Rousseau C."/>
            <person name="Portier P."/>
            <person name="Jacques M.-A."/>
            <person name="Fischer-Le Saux M."/>
        </authorList>
    </citation>
    <scope>NUCLEOTIDE SEQUENCE [LARGE SCALE GENOMIC DNA]</scope>
    <source>
        <strain evidence="7 8">CFBP 3122</strain>
    </source>
</reference>
<comment type="caution">
    <text evidence="7">The sequence shown here is derived from an EMBL/GenBank/DDBJ whole genome shotgun (WGS) entry which is preliminary data.</text>
</comment>
<dbReference type="InterPro" id="IPR003661">
    <property type="entry name" value="HisK_dim/P_dom"/>
</dbReference>
<dbReference type="NCBIfam" id="TIGR00229">
    <property type="entry name" value="sensory_box"/>
    <property type="match status" value="1"/>
</dbReference>
<dbReference type="SMART" id="SM00387">
    <property type="entry name" value="HATPase_c"/>
    <property type="match status" value="1"/>
</dbReference>
<dbReference type="InterPro" id="IPR036097">
    <property type="entry name" value="HisK_dim/P_sf"/>
</dbReference>
<dbReference type="PANTHER" id="PTHR43065:SF42">
    <property type="entry name" value="TWO-COMPONENT SENSOR PPRA"/>
    <property type="match status" value="1"/>
</dbReference>
<evidence type="ECO:0000256" key="3">
    <source>
        <dbReference type="ARBA" id="ARBA00022553"/>
    </source>
</evidence>
<dbReference type="PRINTS" id="PR00344">
    <property type="entry name" value="BCTRLSENSOR"/>
</dbReference>